<proteinExistence type="predicted"/>
<evidence type="ECO:0000313" key="3">
    <source>
        <dbReference type="Proteomes" id="UP001595767"/>
    </source>
</evidence>
<reference evidence="3" key="1">
    <citation type="journal article" date="2019" name="Int. J. Syst. Evol. Microbiol.">
        <title>The Global Catalogue of Microorganisms (GCM) 10K type strain sequencing project: providing services to taxonomists for standard genome sequencing and annotation.</title>
        <authorList>
            <consortium name="The Broad Institute Genomics Platform"/>
            <consortium name="The Broad Institute Genome Sequencing Center for Infectious Disease"/>
            <person name="Wu L."/>
            <person name="Ma J."/>
        </authorList>
    </citation>
    <scope>NUCLEOTIDE SEQUENCE [LARGE SCALE GENOMIC DNA]</scope>
    <source>
        <strain evidence="3">CGMCC 4.7204</strain>
    </source>
</reference>
<dbReference type="SUPFAM" id="SSF63817">
    <property type="entry name" value="Sortase"/>
    <property type="match status" value="1"/>
</dbReference>
<organism evidence="2 3">
    <name type="scientific">Nocardia rhizosphaerae</name>
    <dbReference type="NCBI Taxonomy" id="1691571"/>
    <lineage>
        <taxon>Bacteria</taxon>
        <taxon>Bacillati</taxon>
        <taxon>Actinomycetota</taxon>
        <taxon>Actinomycetes</taxon>
        <taxon>Mycobacteriales</taxon>
        <taxon>Nocardiaceae</taxon>
        <taxon>Nocardia</taxon>
    </lineage>
</organism>
<dbReference type="Gene3D" id="2.40.260.10">
    <property type="entry name" value="Sortase"/>
    <property type="match status" value="1"/>
</dbReference>
<dbReference type="InterPro" id="IPR023365">
    <property type="entry name" value="Sortase_dom-sf"/>
</dbReference>
<evidence type="ECO:0000313" key="2">
    <source>
        <dbReference type="EMBL" id="MFC4128832.1"/>
    </source>
</evidence>
<evidence type="ECO:0000256" key="1">
    <source>
        <dbReference type="ARBA" id="ARBA00022801"/>
    </source>
</evidence>
<dbReference type="InterPro" id="IPR042001">
    <property type="entry name" value="Sortase_F"/>
</dbReference>
<dbReference type="NCBIfam" id="NF033748">
    <property type="entry name" value="class_F_sortase"/>
    <property type="match status" value="1"/>
</dbReference>
<dbReference type="CDD" id="cd05829">
    <property type="entry name" value="Sortase_F"/>
    <property type="match status" value="1"/>
</dbReference>
<comment type="caution">
    <text evidence="2">The sequence shown here is derived from an EMBL/GenBank/DDBJ whole genome shotgun (WGS) entry which is preliminary data.</text>
</comment>
<sequence>MSASRDHTRVTASGFLAVALVAVAAAFFLAAARGPHQADPPPAGRDTALAEPVAGAAPLGRSDPVRLRIPRIGVDTALGRSGTTARGSLAAPPDFAHASWFDGGASPGEPGAAVLLGHVDSTAGPAVFFRLGELGAGDEVLVTRQDGTTARFVVDRTETVAKNAFPSDRVFADDGTARLWLITCGGSFDAAQRRYLSNVLASAVFVGAELTTPGHEPELAR</sequence>
<dbReference type="EMBL" id="JBHSBA010000015">
    <property type="protein sequence ID" value="MFC4128832.1"/>
    <property type="molecule type" value="Genomic_DNA"/>
</dbReference>
<dbReference type="Proteomes" id="UP001595767">
    <property type="component" value="Unassembled WGS sequence"/>
</dbReference>
<name>A0ABV8LES9_9NOCA</name>
<dbReference type="Pfam" id="PF04203">
    <property type="entry name" value="Sortase"/>
    <property type="match status" value="1"/>
</dbReference>
<keyword evidence="3" id="KW-1185">Reference proteome</keyword>
<protein>
    <submittedName>
        <fullName evidence="2">Class F sortase</fullName>
    </submittedName>
</protein>
<dbReference type="InterPro" id="IPR005754">
    <property type="entry name" value="Sortase"/>
</dbReference>
<gene>
    <name evidence="2" type="ORF">ACFOW8_28255</name>
</gene>
<dbReference type="RefSeq" id="WP_378554623.1">
    <property type="nucleotide sequence ID" value="NZ_JBHSBA010000015.1"/>
</dbReference>
<accession>A0ABV8LES9</accession>
<keyword evidence="1" id="KW-0378">Hydrolase</keyword>